<evidence type="ECO:0000256" key="5">
    <source>
        <dbReference type="ARBA" id="ARBA00022801"/>
    </source>
</evidence>
<sequence>MNFVANKEKLLDWAKEHLPGINSSWIVTHQQQASMYYAESDKRDEIVGAIESLLSTKKCSVPARIGSSLYYQFHTALDNHPSIKKYNIISGESCVIVDPRVWDGGDNATLHDYKVSPDELYISYAVFYGGNDLTSIRIKNITTGEYLPYELIGNEDTQIEWLGDSSGFFYATRIEDRHLLIFHDISAHYSRIIWTAEFSEHAVVYPTISSDGKFLLIEAIFGVTESSELFICELPFTSSFRHLFKECNSYFRFIGNVENEFYFLTDFYHENGSIIGIGGVDSLDSIRMVVTGTGDLLETAVLINDIIACLYCHDAFHVLRLINIASGEQTEIELPDYGTLVDWSSFAEENVLYFAFSSFLNPTSVYVLHTNSCLVEPLWKGETIFDASKFAVDHVKVPSTNNVLIPMFIVHRKDYSNDKPQPTLLYGYGGFGDTITPTFSAFVSCWLECGGIYALANVRGGGEKGKAWHEEGRLRKKQNSITDFARAAKYLIDKGYTVPSKLAIQGESNGGLLVSACAVQNPHLFGAIVCKSPLTDMLSYHTYGIGDMWIPEYGDPNNSEDFEHLKTYSPLHNVRKLEKYPAMLIMADIGDSIVDASHAIRFAWTISNTNNPELLLRLTDTVGHGFNLPLQTLIDEWADIQTFLWNKLKT</sequence>
<proteinExistence type="inferred from homology"/>
<dbReference type="GO" id="GO:0005829">
    <property type="term" value="C:cytosol"/>
    <property type="evidence" value="ECO:0007669"/>
    <property type="project" value="TreeGrafter"/>
</dbReference>
<accession>A0A0P9GWF6</accession>
<dbReference type="InterPro" id="IPR001375">
    <property type="entry name" value="Peptidase_S9_cat"/>
</dbReference>
<evidence type="ECO:0000313" key="9">
    <source>
        <dbReference type="EMBL" id="KPV45635.1"/>
    </source>
</evidence>
<dbReference type="PATRIC" id="fig|471514.4.peg.317"/>
<evidence type="ECO:0000259" key="8">
    <source>
        <dbReference type="Pfam" id="PF02897"/>
    </source>
</evidence>
<dbReference type="SUPFAM" id="SSF53474">
    <property type="entry name" value="alpha/beta-Hydrolases"/>
    <property type="match status" value="1"/>
</dbReference>
<evidence type="ECO:0000256" key="2">
    <source>
        <dbReference type="ARBA" id="ARBA00005228"/>
    </source>
</evidence>
<dbReference type="Pfam" id="PF00326">
    <property type="entry name" value="Peptidase_S9"/>
    <property type="match status" value="1"/>
</dbReference>
<dbReference type="GO" id="GO:0070012">
    <property type="term" value="F:oligopeptidase activity"/>
    <property type="evidence" value="ECO:0007669"/>
    <property type="project" value="TreeGrafter"/>
</dbReference>
<keyword evidence="6" id="KW-0720">Serine protease</keyword>
<evidence type="ECO:0000256" key="3">
    <source>
        <dbReference type="ARBA" id="ARBA00011897"/>
    </source>
</evidence>
<keyword evidence="4" id="KW-0645">Protease</keyword>
<name>A0A0P9GWF6_9BACL</name>
<dbReference type="SUPFAM" id="SSF50993">
    <property type="entry name" value="Peptidase/esterase 'gauge' domain"/>
    <property type="match status" value="1"/>
</dbReference>
<dbReference type="PANTHER" id="PTHR42881">
    <property type="entry name" value="PROLYL ENDOPEPTIDASE"/>
    <property type="match status" value="1"/>
</dbReference>
<dbReference type="PROSITE" id="PS00708">
    <property type="entry name" value="PRO_ENDOPEP_SER"/>
    <property type="match status" value="1"/>
</dbReference>
<dbReference type="InterPro" id="IPR029058">
    <property type="entry name" value="AB_hydrolase_fold"/>
</dbReference>
<dbReference type="GO" id="GO:0006508">
    <property type="term" value="P:proteolysis"/>
    <property type="evidence" value="ECO:0007669"/>
    <property type="project" value="UniProtKB-KW"/>
</dbReference>
<keyword evidence="10" id="KW-1185">Reference proteome</keyword>
<dbReference type="Gene3D" id="3.40.50.1820">
    <property type="entry name" value="alpha/beta hydrolase"/>
    <property type="match status" value="1"/>
</dbReference>
<dbReference type="InterPro" id="IPR051167">
    <property type="entry name" value="Prolyl_oligopep/macrocyclase"/>
</dbReference>
<protein>
    <recommendedName>
        <fullName evidence="3">prolyl oligopeptidase</fullName>
        <ecNumber evidence="3">3.4.21.26</ecNumber>
    </recommendedName>
</protein>
<dbReference type="EMBL" id="LJCO01000008">
    <property type="protein sequence ID" value="KPV45635.1"/>
    <property type="molecule type" value="Genomic_DNA"/>
</dbReference>
<evidence type="ECO:0000256" key="6">
    <source>
        <dbReference type="ARBA" id="ARBA00022825"/>
    </source>
</evidence>
<organism evidence="9 10">
    <name type="scientific">Alicyclobacillus ferrooxydans</name>
    <dbReference type="NCBI Taxonomy" id="471514"/>
    <lineage>
        <taxon>Bacteria</taxon>
        <taxon>Bacillati</taxon>
        <taxon>Bacillota</taxon>
        <taxon>Bacilli</taxon>
        <taxon>Bacillales</taxon>
        <taxon>Alicyclobacillaceae</taxon>
        <taxon>Alicyclobacillus</taxon>
    </lineage>
</organism>
<dbReference type="OrthoDB" id="9801421at2"/>
<comment type="similarity">
    <text evidence="2">Belongs to the peptidase S9A family.</text>
</comment>
<reference evidence="9 10" key="1">
    <citation type="submission" date="2015-09" db="EMBL/GenBank/DDBJ databases">
        <title>Draft genome sequence of Alicyclobacillus ferrooxydans DSM 22381.</title>
        <authorList>
            <person name="Hemp J."/>
        </authorList>
    </citation>
    <scope>NUCLEOTIDE SEQUENCE [LARGE SCALE GENOMIC DNA]</scope>
    <source>
        <strain evidence="9 10">TC-34</strain>
    </source>
</reference>
<dbReference type="STRING" id="471514.AN477_01595"/>
<dbReference type="InterPro" id="IPR002471">
    <property type="entry name" value="Pept_S9_AS"/>
</dbReference>
<dbReference type="RefSeq" id="WP_054967420.1">
    <property type="nucleotide sequence ID" value="NZ_LJCO01000008.1"/>
</dbReference>
<dbReference type="PRINTS" id="PR00862">
    <property type="entry name" value="PROLIGOPTASE"/>
</dbReference>
<keyword evidence="5" id="KW-0378">Hydrolase</keyword>
<dbReference type="Gene3D" id="2.130.10.120">
    <property type="entry name" value="Prolyl oligopeptidase, N-terminal domain"/>
    <property type="match status" value="1"/>
</dbReference>
<comment type="caution">
    <text evidence="9">The sequence shown here is derived from an EMBL/GenBank/DDBJ whole genome shotgun (WGS) entry which is preliminary data.</text>
</comment>
<dbReference type="InterPro" id="IPR002470">
    <property type="entry name" value="Peptidase_S9A"/>
</dbReference>
<dbReference type="PANTHER" id="PTHR42881:SF2">
    <property type="entry name" value="PROLYL ENDOPEPTIDASE"/>
    <property type="match status" value="1"/>
</dbReference>
<gene>
    <name evidence="9" type="ORF">AN477_01595</name>
</gene>
<evidence type="ECO:0000313" key="10">
    <source>
        <dbReference type="Proteomes" id="UP000050482"/>
    </source>
</evidence>
<feature type="domain" description="Peptidase S9 prolyl oligopeptidase catalytic" evidence="7">
    <location>
        <begin position="438"/>
        <end position="649"/>
    </location>
</feature>
<dbReference type="EC" id="3.4.21.26" evidence="3"/>
<evidence type="ECO:0000259" key="7">
    <source>
        <dbReference type="Pfam" id="PF00326"/>
    </source>
</evidence>
<dbReference type="Pfam" id="PF02897">
    <property type="entry name" value="Peptidase_S9_N"/>
    <property type="match status" value="1"/>
</dbReference>
<evidence type="ECO:0000256" key="4">
    <source>
        <dbReference type="ARBA" id="ARBA00022670"/>
    </source>
</evidence>
<dbReference type="AlphaFoldDB" id="A0A0P9GWF6"/>
<dbReference type="Proteomes" id="UP000050482">
    <property type="component" value="Unassembled WGS sequence"/>
</dbReference>
<dbReference type="InterPro" id="IPR023302">
    <property type="entry name" value="Pept_S9A_N"/>
</dbReference>
<feature type="domain" description="Peptidase S9A N-terminal" evidence="8">
    <location>
        <begin position="25"/>
        <end position="372"/>
    </location>
</feature>
<comment type="catalytic activity">
    <reaction evidence="1">
        <text>Hydrolysis of Pro-|-Xaa &gt;&gt; Ala-|-Xaa in oligopeptides.</text>
        <dbReference type="EC" id="3.4.21.26"/>
    </reaction>
</comment>
<dbReference type="GO" id="GO:0004252">
    <property type="term" value="F:serine-type endopeptidase activity"/>
    <property type="evidence" value="ECO:0007669"/>
    <property type="project" value="UniProtKB-EC"/>
</dbReference>
<evidence type="ECO:0000256" key="1">
    <source>
        <dbReference type="ARBA" id="ARBA00001070"/>
    </source>
</evidence>